<protein>
    <recommendedName>
        <fullName evidence="2 5">peptidylprolyl isomerase</fullName>
        <ecNumber evidence="2 5">5.2.1.8</ecNumber>
    </recommendedName>
</protein>
<feature type="signal peptide" evidence="6">
    <location>
        <begin position="1"/>
        <end position="31"/>
    </location>
</feature>
<feature type="domain" description="PPIase FKBP-type" evidence="7">
    <location>
        <begin position="95"/>
        <end position="191"/>
    </location>
</feature>
<reference evidence="8" key="1">
    <citation type="submission" date="2020-06" db="EMBL/GenBank/DDBJ databases">
        <authorList>
            <consortium name="Plant Systems Biology data submission"/>
        </authorList>
    </citation>
    <scope>NUCLEOTIDE SEQUENCE</scope>
    <source>
        <strain evidence="8">D6</strain>
    </source>
</reference>
<dbReference type="OrthoDB" id="1902587at2759"/>
<keyword evidence="9" id="KW-1185">Reference proteome</keyword>
<evidence type="ECO:0000256" key="2">
    <source>
        <dbReference type="ARBA" id="ARBA00013194"/>
    </source>
</evidence>
<sequence>MTSLVAVVGSRSAPLLAICLLFACLAQTNLALSPTQQTTRRVALAQTAIPLIGVLPTFAATAAAEEEYQDGPEGLKYVVTKTGTGPKPQRAQKIQTSYTLWINGFPDDPNNPIKSKQIDSSTKPILGDQPFKVRAGVSQVIRGWDLTLLDMQQGEARRLIVPPELGYGSKGVGPIPGGATLYFEMQLTKVEPLEELTDDAKKWLAEHPL</sequence>
<name>A0A9N8DQJ7_9STRA</name>
<accession>A0A9N8DQJ7</accession>
<evidence type="ECO:0000256" key="3">
    <source>
        <dbReference type="ARBA" id="ARBA00023110"/>
    </source>
</evidence>
<evidence type="ECO:0000256" key="4">
    <source>
        <dbReference type="ARBA" id="ARBA00023235"/>
    </source>
</evidence>
<feature type="chain" id="PRO_5040128516" description="peptidylprolyl isomerase" evidence="6">
    <location>
        <begin position="32"/>
        <end position="209"/>
    </location>
</feature>
<keyword evidence="3 5" id="KW-0697">Rotamase</keyword>
<dbReference type="SUPFAM" id="SSF54534">
    <property type="entry name" value="FKBP-like"/>
    <property type="match status" value="1"/>
</dbReference>
<dbReference type="Gene3D" id="3.10.50.40">
    <property type="match status" value="1"/>
</dbReference>
<dbReference type="AlphaFoldDB" id="A0A9N8DQJ7"/>
<gene>
    <name evidence="8" type="ORF">SEMRO_213_G088300.1</name>
</gene>
<evidence type="ECO:0000259" key="7">
    <source>
        <dbReference type="PROSITE" id="PS50059"/>
    </source>
</evidence>
<keyword evidence="4 5" id="KW-0413">Isomerase</keyword>
<organism evidence="8 9">
    <name type="scientific">Seminavis robusta</name>
    <dbReference type="NCBI Taxonomy" id="568900"/>
    <lineage>
        <taxon>Eukaryota</taxon>
        <taxon>Sar</taxon>
        <taxon>Stramenopiles</taxon>
        <taxon>Ochrophyta</taxon>
        <taxon>Bacillariophyta</taxon>
        <taxon>Bacillariophyceae</taxon>
        <taxon>Bacillariophycidae</taxon>
        <taxon>Naviculales</taxon>
        <taxon>Naviculaceae</taxon>
        <taxon>Seminavis</taxon>
    </lineage>
</organism>
<dbReference type="PROSITE" id="PS50059">
    <property type="entry name" value="FKBP_PPIASE"/>
    <property type="match status" value="1"/>
</dbReference>
<evidence type="ECO:0000256" key="1">
    <source>
        <dbReference type="ARBA" id="ARBA00000971"/>
    </source>
</evidence>
<dbReference type="Proteomes" id="UP001153069">
    <property type="component" value="Unassembled WGS sequence"/>
</dbReference>
<comment type="catalytic activity">
    <reaction evidence="1 5">
        <text>[protein]-peptidylproline (omega=180) = [protein]-peptidylproline (omega=0)</text>
        <dbReference type="Rhea" id="RHEA:16237"/>
        <dbReference type="Rhea" id="RHEA-COMP:10747"/>
        <dbReference type="Rhea" id="RHEA-COMP:10748"/>
        <dbReference type="ChEBI" id="CHEBI:83833"/>
        <dbReference type="ChEBI" id="CHEBI:83834"/>
        <dbReference type="EC" id="5.2.1.8"/>
    </reaction>
</comment>
<dbReference type="PANTHER" id="PTHR43811:SF19">
    <property type="entry name" value="39 KDA FK506-BINDING NUCLEAR PROTEIN"/>
    <property type="match status" value="1"/>
</dbReference>
<evidence type="ECO:0000256" key="6">
    <source>
        <dbReference type="SAM" id="SignalP"/>
    </source>
</evidence>
<dbReference type="EMBL" id="CAICTM010000212">
    <property type="protein sequence ID" value="CAB9504901.1"/>
    <property type="molecule type" value="Genomic_DNA"/>
</dbReference>
<dbReference type="Pfam" id="PF00254">
    <property type="entry name" value="FKBP_C"/>
    <property type="match status" value="1"/>
</dbReference>
<evidence type="ECO:0000313" key="8">
    <source>
        <dbReference type="EMBL" id="CAB9504901.1"/>
    </source>
</evidence>
<comment type="caution">
    <text evidence="8">The sequence shown here is derived from an EMBL/GenBank/DDBJ whole genome shotgun (WGS) entry which is preliminary data.</text>
</comment>
<dbReference type="InterPro" id="IPR046357">
    <property type="entry name" value="PPIase_dom_sf"/>
</dbReference>
<dbReference type="PANTHER" id="PTHR43811">
    <property type="entry name" value="FKBP-TYPE PEPTIDYL-PROLYL CIS-TRANS ISOMERASE FKPA"/>
    <property type="match status" value="1"/>
</dbReference>
<keyword evidence="6" id="KW-0732">Signal</keyword>
<dbReference type="GO" id="GO:0003755">
    <property type="term" value="F:peptidyl-prolyl cis-trans isomerase activity"/>
    <property type="evidence" value="ECO:0007669"/>
    <property type="project" value="UniProtKB-KW"/>
</dbReference>
<dbReference type="InterPro" id="IPR001179">
    <property type="entry name" value="PPIase_FKBP_dom"/>
</dbReference>
<evidence type="ECO:0000256" key="5">
    <source>
        <dbReference type="PROSITE-ProRule" id="PRU00277"/>
    </source>
</evidence>
<evidence type="ECO:0000313" key="9">
    <source>
        <dbReference type="Proteomes" id="UP001153069"/>
    </source>
</evidence>
<proteinExistence type="predicted"/>
<dbReference type="EC" id="5.2.1.8" evidence="2 5"/>